<evidence type="ECO:0000313" key="3">
    <source>
        <dbReference type="Proteomes" id="UP001198565"/>
    </source>
</evidence>
<feature type="compositionally biased region" description="Basic and acidic residues" evidence="1">
    <location>
        <begin position="87"/>
        <end position="99"/>
    </location>
</feature>
<dbReference type="InterPro" id="IPR029068">
    <property type="entry name" value="Glyas_Bleomycin-R_OHBP_Dase"/>
</dbReference>
<name>A0ABS7R1V5_9ACTN</name>
<accession>A0ABS7R1V5</accession>
<dbReference type="EMBL" id="JAINVZ010000025">
    <property type="protein sequence ID" value="MBY8888540.1"/>
    <property type="molecule type" value="Genomic_DNA"/>
</dbReference>
<proteinExistence type="predicted"/>
<sequence length="99" mass="11185">MLRIEAVDLSRIVRFWNHLHLDTPKQFVLAETPAMRVVAQPLIRSVEDEAAFLVTQGAEIVGEFEDGLLMRDPEGNPFLLEPNPDLHLLDDDGPERAEP</sequence>
<dbReference type="Gene3D" id="3.10.180.10">
    <property type="entry name" value="2,3-Dihydroxybiphenyl 1,2-Dioxygenase, domain 1"/>
    <property type="match status" value="1"/>
</dbReference>
<evidence type="ECO:0000313" key="2">
    <source>
        <dbReference type="EMBL" id="MBY8888540.1"/>
    </source>
</evidence>
<keyword evidence="3" id="KW-1185">Reference proteome</keyword>
<evidence type="ECO:0008006" key="4">
    <source>
        <dbReference type="Google" id="ProtNLM"/>
    </source>
</evidence>
<dbReference type="RefSeq" id="WP_222981251.1">
    <property type="nucleotide sequence ID" value="NZ_JAINVZ010000025.1"/>
</dbReference>
<organism evidence="2 3">
    <name type="scientific">Streptantibioticus parmotrematis</name>
    <dbReference type="NCBI Taxonomy" id="2873249"/>
    <lineage>
        <taxon>Bacteria</taxon>
        <taxon>Bacillati</taxon>
        <taxon>Actinomycetota</taxon>
        <taxon>Actinomycetes</taxon>
        <taxon>Kitasatosporales</taxon>
        <taxon>Streptomycetaceae</taxon>
        <taxon>Streptantibioticus</taxon>
    </lineage>
</organism>
<protein>
    <recommendedName>
        <fullName evidence="4">Glyoxalase-like domain-containing protein</fullName>
    </recommendedName>
</protein>
<gene>
    <name evidence="2" type="ORF">K7472_27400</name>
</gene>
<feature type="region of interest" description="Disordered" evidence="1">
    <location>
        <begin position="73"/>
        <end position="99"/>
    </location>
</feature>
<reference evidence="2 3" key="1">
    <citation type="submission" date="2021-08" db="EMBL/GenBank/DDBJ databases">
        <title>Streptomyces sp. PTM05 isolated from lichen.</title>
        <authorList>
            <person name="Somphong A."/>
            <person name="Phongsopitanun W."/>
            <person name="Tanasupawat S."/>
        </authorList>
    </citation>
    <scope>NUCLEOTIDE SEQUENCE [LARGE SCALE GENOMIC DNA]</scope>
    <source>
        <strain evidence="2 3">Ptm05</strain>
    </source>
</reference>
<evidence type="ECO:0000256" key="1">
    <source>
        <dbReference type="SAM" id="MobiDB-lite"/>
    </source>
</evidence>
<comment type="caution">
    <text evidence="2">The sequence shown here is derived from an EMBL/GenBank/DDBJ whole genome shotgun (WGS) entry which is preliminary data.</text>
</comment>
<dbReference type="Proteomes" id="UP001198565">
    <property type="component" value="Unassembled WGS sequence"/>
</dbReference>